<sequence>MDSIEQNVSHHLSDGENLMPSVRYALPSRSNYVNAQNPDDQMILQYDILDLRPNNHHLYFELMKRKHLVILEFFKGHPLKFSLSGTINIPIIGILAHKETAETMMMDIPEHNPEAHTDSFDDESTTKEIPGDGNYSSNDDDSNDGTDIVSSVGRKNMITENENEEIPESREREQLVSEPSMAVPQAEPSRRSENEP</sequence>
<reference evidence="1 2" key="2">
    <citation type="journal article" date="2022" name="Mol. Ecol. Resour.">
        <title>The genomes of chicory, endive, great burdock and yacon provide insights into Asteraceae paleo-polyploidization history and plant inulin production.</title>
        <authorList>
            <person name="Fan W."/>
            <person name="Wang S."/>
            <person name="Wang H."/>
            <person name="Wang A."/>
            <person name="Jiang F."/>
            <person name="Liu H."/>
            <person name="Zhao H."/>
            <person name="Xu D."/>
            <person name="Zhang Y."/>
        </authorList>
    </citation>
    <scope>NUCLEOTIDE SEQUENCE [LARGE SCALE GENOMIC DNA]</scope>
    <source>
        <strain evidence="2">cv. Niubang</strain>
    </source>
</reference>
<organism evidence="1 2">
    <name type="scientific">Arctium lappa</name>
    <name type="common">Greater burdock</name>
    <name type="synonym">Lappa major</name>
    <dbReference type="NCBI Taxonomy" id="4217"/>
    <lineage>
        <taxon>Eukaryota</taxon>
        <taxon>Viridiplantae</taxon>
        <taxon>Streptophyta</taxon>
        <taxon>Embryophyta</taxon>
        <taxon>Tracheophyta</taxon>
        <taxon>Spermatophyta</taxon>
        <taxon>Magnoliopsida</taxon>
        <taxon>eudicotyledons</taxon>
        <taxon>Gunneridae</taxon>
        <taxon>Pentapetalae</taxon>
        <taxon>asterids</taxon>
        <taxon>campanulids</taxon>
        <taxon>Asterales</taxon>
        <taxon>Asteraceae</taxon>
        <taxon>Carduoideae</taxon>
        <taxon>Cardueae</taxon>
        <taxon>Arctiinae</taxon>
        <taxon>Arctium</taxon>
    </lineage>
</organism>
<accession>A0ACB8XLW3</accession>
<evidence type="ECO:0000313" key="1">
    <source>
        <dbReference type="EMBL" id="KAI3669202.1"/>
    </source>
</evidence>
<protein>
    <submittedName>
        <fullName evidence="1">Uncharacterized protein</fullName>
    </submittedName>
</protein>
<gene>
    <name evidence="1" type="ORF">L6452_40429</name>
</gene>
<keyword evidence="2" id="KW-1185">Reference proteome</keyword>
<proteinExistence type="predicted"/>
<name>A0ACB8XLW3_ARCLA</name>
<dbReference type="EMBL" id="CM042062">
    <property type="protein sequence ID" value="KAI3669202.1"/>
    <property type="molecule type" value="Genomic_DNA"/>
</dbReference>
<reference evidence="2" key="1">
    <citation type="journal article" date="2022" name="Mol. Ecol. Resour.">
        <title>The genomes of chicory, endive, great burdock and yacon provide insights into Asteraceae palaeo-polyploidization history and plant inulin production.</title>
        <authorList>
            <person name="Fan W."/>
            <person name="Wang S."/>
            <person name="Wang H."/>
            <person name="Wang A."/>
            <person name="Jiang F."/>
            <person name="Liu H."/>
            <person name="Zhao H."/>
            <person name="Xu D."/>
            <person name="Zhang Y."/>
        </authorList>
    </citation>
    <scope>NUCLEOTIDE SEQUENCE [LARGE SCALE GENOMIC DNA]</scope>
    <source>
        <strain evidence="2">cv. Niubang</strain>
    </source>
</reference>
<comment type="caution">
    <text evidence="1">The sequence shown here is derived from an EMBL/GenBank/DDBJ whole genome shotgun (WGS) entry which is preliminary data.</text>
</comment>
<evidence type="ECO:0000313" key="2">
    <source>
        <dbReference type="Proteomes" id="UP001055879"/>
    </source>
</evidence>
<dbReference type="Proteomes" id="UP001055879">
    <property type="component" value="Linkage Group LG16"/>
</dbReference>